<reference evidence="3" key="3">
    <citation type="journal article" date="2014" name="Nature">
        <title>Elephant shark genome provides unique insights into gnathostome evolution.</title>
        <authorList>
            <consortium name="International Elephant Shark Genome Sequencing Consortium"/>
            <person name="Venkatesh B."/>
            <person name="Lee A.P."/>
            <person name="Ravi V."/>
            <person name="Maurya A.K."/>
            <person name="Lian M.M."/>
            <person name="Swann J.B."/>
            <person name="Ohta Y."/>
            <person name="Flajnik M.F."/>
            <person name="Sutoh Y."/>
            <person name="Kasahara M."/>
            <person name="Hoon S."/>
            <person name="Gangu V."/>
            <person name="Roy S.W."/>
            <person name="Irimia M."/>
            <person name="Korzh V."/>
            <person name="Kondrychyn I."/>
            <person name="Lim Z.W."/>
            <person name="Tay B.H."/>
            <person name="Tohari S."/>
            <person name="Kong K.W."/>
            <person name="Ho S."/>
            <person name="Lorente-Galdos B."/>
            <person name="Quilez J."/>
            <person name="Marques-Bonet T."/>
            <person name="Raney B.J."/>
            <person name="Ingham P.W."/>
            <person name="Tay A."/>
            <person name="Hillier L.W."/>
            <person name="Minx P."/>
            <person name="Boehm T."/>
            <person name="Wilson R.K."/>
            <person name="Brenner S."/>
            <person name="Warren W.C."/>
        </authorList>
    </citation>
    <scope>NUCLEOTIDE SEQUENCE [LARGE SCALE GENOMIC DNA]</scope>
</reference>
<dbReference type="Proteomes" id="UP000314986">
    <property type="component" value="Unassembled WGS sequence"/>
</dbReference>
<dbReference type="PANTHER" id="PTHR11255">
    <property type="entry name" value="DIACYLGLYCEROL KINASE"/>
    <property type="match status" value="1"/>
</dbReference>
<dbReference type="PANTHER" id="PTHR11255:SF80">
    <property type="entry name" value="EYE-SPECIFIC DIACYLGLYCEROL KINASE"/>
    <property type="match status" value="1"/>
</dbReference>
<dbReference type="GO" id="GO:0098978">
    <property type="term" value="C:glutamatergic synapse"/>
    <property type="evidence" value="ECO:0007669"/>
    <property type="project" value="TreeGrafter"/>
</dbReference>
<organism evidence="2 3">
    <name type="scientific">Callorhinchus milii</name>
    <name type="common">Ghost shark</name>
    <dbReference type="NCBI Taxonomy" id="7868"/>
    <lineage>
        <taxon>Eukaryota</taxon>
        <taxon>Metazoa</taxon>
        <taxon>Chordata</taxon>
        <taxon>Craniata</taxon>
        <taxon>Vertebrata</taxon>
        <taxon>Chondrichthyes</taxon>
        <taxon>Holocephali</taxon>
        <taxon>Chimaeriformes</taxon>
        <taxon>Callorhinchidae</taxon>
        <taxon>Callorhinchus</taxon>
    </lineage>
</organism>
<evidence type="ECO:0000313" key="3">
    <source>
        <dbReference type="Proteomes" id="UP000314986"/>
    </source>
</evidence>
<dbReference type="SMART" id="SM00109">
    <property type="entry name" value="C1"/>
    <property type="match status" value="1"/>
</dbReference>
<evidence type="ECO:0000313" key="2">
    <source>
        <dbReference type="Ensembl" id="ENSCMIP00000005433.1"/>
    </source>
</evidence>
<dbReference type="InterPro" id="IPR002219">
    <property type="entry name" value="PKC_DAG/PE"/>
</dbReference>
<keyword evidence="3" id="KW-1185">Reference proteome</keyword>
<dbReference type="Pfam" id="PF00130">
    <property type="entry name" value="C1_1"/>
    <property type="match status" value="1"/>
</dbReference>
<name>A0A4W3GNF1_CALMI</name>
<dbReference type="InterPro" id="IPR037607">
    <property type="entry name" value="DGK"/>
</dbReference>
<proteinExistence type="predicted"/>
<dbReference type="GeneTree" id="ENSGT00940000156152"/>
<reference evidence="2" key="4">
    <citation type="submission" date="2025-08" db="UniProtKB">
        <authorList>
            <consortium name="Ensembl"/>
        </authorList>
    </citation>
    <scope>IDENTIFICATION</scope>
</reference>
<feature type="domain" description="Phorbol-ester/DAG-type" evidence="1">
    <location>
        <begin position="9"/>
        <end position="67"/>
    </location>
</feature>
<dbReference type="GO" id="GO:0007165">
    <property type="term" value="P:signal transduction"/>
    <property type="evidence" value="ECO:0007669"/>
    <property type="project" value="InterPro"/>
</dbReference>
<evidence type="ECO:0000259" key="1">
    <source>
        <dbReference type="SMART" id="SM00109"/>
    </source>
</evidence>
<dbReference type="Ensembl" id="ENSCMIT00000005620.1">
    <property type="protein sequence ID" value="ENSCMIP00000005433.1"/>
    <property type="gene ID" value="ENSCMIG00000003154.1"/>
</dbReference>
<reference evidence="3" key="2">
    <citation type="journal article" date="2007" name="PLoS Biol.">
        <title>Survey sequencing and comparative analysis of the elephant shark (Callorhinchus milii) genome.</title>
        <authorList>
            <person name="Venkatesh B."/>
            <person name="Kirkness E.F."/>
            <person name="Loh Y.H."/>
            <person name="Halpern A.L."/>
            <person name="Lee A.P."/>
            <person name="Johnson J."/>
            <person name="Dandona N."/>
            <person name="Viswanathan L.D."/>
            <person name="Tay A."/>
            <person name="Venter J.C."/>
            <person name="Strausberg R.L."/>
            <person name="Brenner S."/>
        </authorList>
    </citation>
    <scope>NUCLEOTIDE SEQUENCE [LARGE SCALE GENOMIC DNA]</scope>
</reference>
<accession>A0A4W3GNF1</accession>
<reference evidence="3" key="1">
    <citation type="journal article" date="2006" name="Science">
        <title>Ancient noncoding elements conserved in the human genome.</title>
        <authorList>
            <person name="Venkatesh B."/>
            <person name="Kirkness E.F."/>
            <person name="Loh Y.H."/>
            <person name="Halpern A.L."/>
            <person name="Lee A.P."/>
            <person name="Johnson J."/>
            <person name="Dandona N."/>
            <person name="Viswanathan L.D."/>
            <person name="Tay A."/>
            <person name="Venter J.C."/>
            <person name="Strausberg R.L."/>
            <person name="Brenner S."/>
        </authorList>
    </citation>
    <scope>NUCLEOTIDE SEQUENCE [LARGE SCALE GENOMIC DNA]</scope>
</reference>
<dbReference type="GO" id="GO:0005886">
    <property type="term" value="C:plasma membrane"/>
    <property type="evidence" value="ECO:0007669"/>
    <property type="project" value="TreeGrafter"/>
</dbReference>
<sequence>MREPTFVRHHWVHRRRQEGKCKQCGKGFQQKFAFHSKEIVAISCSWCKQAYHNKVTCFMLQQIEEPCTLGAHAAVIVPPTWILRVRRAQTSLKSSKKKKRTSFKRKSSKKGEVSHCETLPTLHTHYTHSMCAHTLYAHTTHTLYAQTTHTEHTHSMYTHATHTLHAHTTHTLYTPTPYSHSATNNTITFV</sequence>
<reference evidence="2" key="5">
    <citation type="submission" date="2025-09" db="UniProtKB">
        <authorList>
            <consortium name="Ensembl"/>
        </authorList>
    </citation>
    <scope>IDENTIFICATION</scope>
</reference>
<protein>
    <recommendedName>
        <fullName evidence="1">Phorbol-ester/DAG-type domain-containing protein</fullName>
    </recommendedName>
</protein>
<dbReference type="GO" id="GO:0004143">
    <property type="term" value="F:ATP-dependent diacylglycerol kinase activity"/>
    <property type="evidence" value="ECO:0007669"/>
    <property type="project" value="InterPro"/>
</dbReference>
<dbReference type="AlphaFoldDB" id="A0A4W3GNF1"/>